<feature type="compositionally biased region" description="Basic and acidic residues" evidence="1">
    <location>
        <begin position="1"/>
        <end position="15"/>
    </location>
</feature>
<accession>A0A9Q1G495</accession>
<name>A0A9Q1G495_SYNKA</name>
<sequence length="115" mass="12097">MSKVGPEDVFNRKQDTPALPPKKSVPPRPKPPSGKSTPVNLPGLGDTAKPSDPFQPFGGDGGDPFQSKKGFGDPFSGKDPFAPSSSSKASKDSSLGFADFSSEQQTLSLEMRRSS</sequence>
<feature type="compositionally biased region" description="Low complexity" evidence="1">
    <location>
        <begin position="50"/>
        <end position="67"/>
    </location>
</feature>
<organism evidence="2 3">
    <name type="scientific">Synaphobranchus kaupii</name>
    <name type="common">Kaup's arrowtooth eel</name>
    <dbReference type="NCBI Taxonomy" id="118154"/>
    <lineage>
        <taxon>Eukaryota</taxon>
        <taxon>Metazoa</taxon>
        <taxon>Chordata</taxon>
        <taxon>Craniata</taxon>
        <taxon>Vertebrata</taxon>
        <taxon>Euteleostomi</taxon>
        <taxon>Actinopterygii</taxon>
        <taxon>Neopterygii</taxon>
        <taxon>Teleostei</taxon>
        <taxon>Anguilliformes</taxon>
        <taxon>Synaphobranchidae</taxon>
        <taxon>Synaphobranchus</taxon>
    </lineage>
</organism>
<protein>
    <submittedName>
        <fullName evidence="2">Uncharacterized protein</fullName>
    </submittedName>
</protein>
<feature type="region of interest" description="Disordered" evidence="1">
    <location>
        <begin position="1"/>
        <end position="115"/>
    </location>
</feature>
<keyword evidence="3" id="KW-1185">Reference proteome</keyword>
<evidence type="ECO:0000313" key="3">
    <source>
        <dbReference type="Proteomes" id="UP001152622"/>
    </source>
</evidence>
<evidence type="ECO:0000256" key="1">
    <source>
        <dbReference type="SAM" id="MobiDB-lite"/>
    </source>
</evidence>
<dbReference type="EMBL" id="JAINUF010000002">
    <property type="protein sequence ID" value="KAJ8374649.1"/>
    <property type="molecule type" value="Genomic_DNA"/>
</dbReference>
<gene>
    <name evidence="2" type="ORF">SKAU_G00052290</name>
</gene>
<evidence type="ECO:0000313" key="2">
    <source>
        <dbReference type="EMBL" id="KAJ8374649.1"/>
    </source>
</evidence>
<comment type="caution">
    <text evidence="2">The sequence shown here is derived from an EMBL/GenBank/DDBJ whole genome shotgun (WGS) entry which is preliminary data.</text>
</comment>
<feature type="compositionally biased region" description="Pro residues" evidence="1">
    <location>
        <begin position="18"/>
        <end position="32"/>
    </location>
</feature>
<reference evidence="2" key="1">
    <citation type="journal article" date="2023" name="Science">
        <title>Genome structures resolve the early diversification of teleost fishes.</title>
        <authorList>
            <person name="Parey E."/>
            <person name="Louis A."/>
            <person name="Montfort J."/>
            <person name="Bouchez O."/>
            <person name="Roques C."/>
            <person name="Iampietro C."/>
            <person name="Lluch J."/>
            <person name="Castinel A."/>
            <person name="Donnadieu C."/>
            <person name="Desvignes T."/>
            <person name="Floi Bucao C."/>
            <person name="Jouanno E."/>
            <person name="Wen M."/>
            <person name="Mejri S."/>
            <person name="Dirks R."/>
            <person name="Jansen H."/>
            <person name="Henkel C."/>
            <person name="Chen W.J."/>
            <person name="Zahm M."/>
            <person name="Cabau C."/>
            <person name="Klopp C."/>
            <person name="Thompson A.W."/>
            <person name="Robinson-Rechavi M."/>
            <person name="Braasch I."/>
            <person name="Lecointre G."/>
            <person name="Bobe J."/>
            <person name="Postlethwait J.H."/>
            <person name="Berthelot C."/>
            <person name="Roest Crollius H."/>
            <person name="Guiguen Y."/>
        </authorList>
    </citation>
    <scope>NUCLEOTIDE SEQUENCE</scope>
    <source>
        <strain evidence="2">WJC10195</strain>
    </source>
</reference>
<proteinExistence type="predicted"/>
<feature type="compositionally biased region" description="Low complexity" evidence="1">
    <location>
        <begin position="79"/>
        <end position="94"/>
    </location>
</feature>
<dbReference type="AlphaFoldDB" id="A0A9Q1G495"/>
<dbReference type="Proteomes" id="UP001152622">
    <property type="component" value="Chromosome 2"/>
</dbReference>